<feature type="region of interest" description="Disordered" evidence="1">
    <location>
        <begin position="381"/>
        <end position="441"/>
    </location>
</feature>
<feature type="compositionally biased region" description="Basic and acidic residues" evidence="1">
    <location>
        <begin position="131"/>
        <end position="144"/>
    </location>
</feature>
<dbReference type="Proteomes" id="UP000075714">
    <property type="component" value="Unassembled WGS sequence"/>
</dbReference>
<feature type="compositionally biased region" description="Basic and acidic residues" evidence="1">
    <location>
        <begin position="356"/>
        <end position="367"/>
    </location>
</feature>
<feature type="compositionally biased region" description="Low complexity" evidence="1">
    <location>
        <begin position="393"/>
        <end position="404"/>
    </location>
</feature>
<accession>A0A150GWM9</accession>
<keyword evidence="3" id="KW-1185">Reference proteome</keyword>
<feature type="compositionally biased region" description="Gly residues" evidence="1">
    <location>
        <begin position="240"/>
        <end position="261"/>
    </location>
</feature>
<reference evidence="3" key="1">
    <citation type="journal article" date="2016" name="Nat. Commun.">
        <title>The Gonium pectorale genome demonstrates co-option of cell cycle regulation during the evolution of multicellularity.</title>
        <authorList>
            <person name="Hanschen E.R."/>
            <person name="Marriage T.N."/>
            <person name="Ferris P.J."/>
            <person name="Hamaji T."/>
            <person name="Toyoda A."/>
            <person name="Fujiyama A."/>
            <person name="Neme R."/>
            <person name="Noguchi H."/>
            <person name="Minakuchi Y."/>
            <person name="Suzuki M."/>
            <person name="Kawai-Toyooka H."/>
            <person name="Smith D.R."/>
            <person name="Sparks H."/>
            <person name="Anderson J."/>
            <person name="Bakaric R."/>
            <person name="Luria V."/>
            <person name="Karger A."/>
            <person name="Kirschner M.W."/>
            <person name="Durand P.M."/>
            <person name="Michod R.E."/>
            <person name="Nozaki H."/>
            <person name="Olson B.J."/>
        </authorList>
    </citation>
    <scope>NUCLEOTIDE SEQUENCE [LARGE SCALE GENOMIC DNA]</scope>
    <source>
        <strain evidence="3">NIES-2863</strain>
    </source>
</reference>
<feature type="region of interest" description="Disordered" evidence="1">
    <location>
        <begin position="324"/>
        <end position="367"/>
    </location>
</feature>
<dbReference type="AlphaFoldDB" id="A0A150GWM9"/>
<comment type="caution">
    <text evidence="2">The sequence shown here is derived from an EMBL/GenBank/DDBJ whole genome shotgun (WGS) entry which is preliminary data.</text>
</comment>
<name>A0A150GWM9_GONPE</name>
<feature type="compositionally biased region" description="Low complexity" evidence="1">
    <location>
        <begin position="329"/>
        <end position="343"/>
    </location>
</feature>
<gene>
    <name evidence="2" type="ORF">GPECTOR_5g383</name>
</gene>
<dbReference type="EMBL" id="LSYV01000006">
    <property type="protein sequence ID" value="KXZ54297.1"/>
    <property type="molecule type" value="Genomic_DNA"/>
</dbReference>
<dbReference type="OrthoDB" id="543698at2759"/>
<evidence type="ECO:0000256" key="1">
    <source>
        <dbReference type="SAM" id="MobiDB-lite"/>
    </source>
</evidence>
<evidence type="ECO:0000313" key="2">
    <source>
        <dbReference type="EMBL" id="KXZ54297.1"/>
    </source>
</evidence>
<organism evidence="2 3">
    <name type="scientific">Gonium pectorale</name>
    <name type="common">Green alga</name>
    <dbReference type="NCBI Taxonomy" id="33097"/>
    <lineage>
        <taxon>Eukaryota</taxon>
        <taxon>Viridiplantae</taxon>
        <taxon>Chlorophyta</taxon>
        <taxon>core chlorophytes</taxon>
        <taxon>Chlorophyceae</taxon>
        <taxon>CS clade</taxon>
        <taxon>Chlamydomonadales</taxon>
        <taxon>Volvocaceae</taxon>
        <taxon>Gonium</taxon>
    </lineage>
</organism>
<evidence type="ECO:0000313" key="3">
    <source>
        <dbReference type="Proteomes" id="UP000075714"/>
    </source>
</evidence>
<feature type="region of interest" description="Disordered" evidence="1">
    <location>
        <begin position="120"/>
        <end position="158"/>
    </location>
</feature>
<proteinExistence type="predicted"/>
<feature type="region of interest" description="Disordered" evidence="1">
    <location>
        <begin position="174"/>
        <end position="291"/>
    </location>
</feature>
<sequence length="505" mass="53533">MGGVAGRYRELFGTHHLVRKGLRRSIGDAYAAYVGQVVHLPDDLYGIALGALDRAFGGRRRPAGLLDLQLHTSPFATSRAKHAQIFNTAHKIMRDLNAYVYDVSYYCPGELDRLRDLRAPGAAGGGGRQGRGGDVREEGREGREGYAGGPRLQAHTPPLHKEAVVLARRVEGGAGKPLRGRMDVSSSAPPPYTVNPATGAIRPVVQPPPEEQARQPQRQPTVKPATVRPQTAPLAAAATAGGGRAAGGGGDDSDGGGGGRGGQREANVGPEDQEQRRRLRRLSSPGMFVKTPPHYRIARCYDHVSPTEDVLRFLRHRELRRAQRRAEGAESAGDEAGPGADGRSPSRWTAAEAAEAAEREAQEARDEATLAAMEQVLAVGSDPRVDGGGGAPRGVAGRPFSSGASPGGGAGWRLHGNDAPVPITGDPRVGPEADKPTLDANSSTTDRIAWIIETAYELGLAEAIGLEGPPPYPRSHRLSPSPHRRHFYDAVYGSSERARISPRGG</sequence>
<protein>
    <submittedName>
        <fullName evidence="2">Uncharacterized protein</fullName>
    </submittedName>
</protein>